<feature type="domain" description="4Fe-4S ferredoxin-type" evidence="16">
    <location>
        <begin position="202"/>
        <end position="230"/>
    </location>
</feature>
<evidence type="ECO:0000256" key="13">
    <source>
        <dbReference type="ARBA" id="ARBA00023291"/>
    </source>
</evidence>
<dbReference type="PROSITE" id="PS00198">
    <property type="entry name" value="4FE4S_FER_1"/>
    <property type="match status" value="1"/>
</dbReference>
<comment type="pathway">
    <text evidence="3">Carbohydrate metabolism; tricarboxylic acid cycle.</text>
</comment>
<dbReference type="InterPro" id="IPR009051">
    <property type="entry name" value="Helical_ferredxn"/>
</dbReference>
<dbReference type="InterPro" id="IPR017900">
    <property type="entry name" value="4Fe4S_Fe_S_CS"/>
</dbReference>
<comment type="cofactor">
    <cofactor evidence="14">
        <name>[2Fe-2S] cluster</name>
        <dbReference type="ChEBI" id="CHEBI:190135"/>
    </cofactor>
</comment>
<evidence type="ECO:0000256" key="10">
    <source>
        <dbReference type="ARBA" id="ARBA00023002"/>
    </source>
</evidence>
<dbReference type="PROSITE" id="PS00197">
    <property type="entry name" value="2FE2S_FER_1"/>
    <property type="match status" value="1"/>
</dbReference>
<evidence type="ECO:0000256" key="7">
    <source>
        <dbReference type="ARBA" id="ARBA00022532"/>
    </source>
</evidence>
<comment type="cofactor">
    <cofactor evidence="1">
        <name>[3Fe-4S] cluster</name>
        <dbReference type="ChEBI" id="CHEBI:21137"/>
    </cofactor>
</comment>
<keyword evidence="8" id="KW-0001">2Fe-2S</keyword>
<dbReference type="PANTHER" id="PTHR11921:SF29">
    <property type="entry name" value="SUCCINATE DEHYDROGENASE [UBIQUINONE] IRON-SULFUR SUBUNIT, MITOCHONDRIAL"/>
    <property type="match status" value="1"/>
</dbReference>
<evidence type="ECO:0000259" key="16">
    <source>
        <dbReference type="PROSITE" id="PS51379"/>
    </source>
</evidence>
<dbReference type="Gene3D" id="3.10.20.30">
    <property type="match status" value="1"/>
</dbReference>
<evidence type="ECO:0000256" key="5">
    <source>
        <dbReference type="ARBA" id="ARBA00012792"/>
    </source>
</evidence>
<comment type="cofactor">
    <cofactor evidence="2">
        <name>[4Fe-4S] cluster</name>
        <dbReference type="ChEBI" id="CHEBI:49883"/>
    </cofactor>
</comment>
<dbReference type="InterPro" id="IPR025192">
    <property type="entry name" value="Succ_DH/fum_Rdtase_N"/>
</dbReference>
<dbReference type="PROSITE" id="PS51085">
    <property type="entry name" value="2FE2S_FER_2"/>
    <property type="match status" value="1"/>
</dbReference>
<dbReference type="GO" id="GO:0022904">
    <property type="term" value="P:respiratory electron transport chain"/>
    <property type="evidence" value="ECO:0007669"/>
    <property type="project" value="TreeGrafter"/>
</dbReference>
<keyword evidence="7" id="KW-0816">Tricarboxylic acid cycle</keyword>
<comment type="caution">
    <text evidence="17">The sequence shown here is derived from an EMBL/GenBank/DDBJ whole genome shotgun (WGS) entry which is preliminary data.</text>
</comment>
<evidence type="ECO:0000256" key="3">
    <source>
        <dbReference type="ARBA" id="ARBA00005163"/>
    </source>
</evidence>
<dbReference type="GO" id="GO:0051539">
    <property type="term" value="F:4 iron, 4 sulfur cluster binding"/>
    <property type="evidence" value="ECO:0007669"/>
    <property type="project" value="UniProtKB-KW"/>
</dbReference>
<evidence type="ECO:0000256" key="1">
    <source>
        <dbReference type="ARBA" id="ARBA00001927"/>
    </source>
</evidence>
<feature type="non-terminal residue" evidence="17">
    <location>
        <position position="319"/>
    </location>
</feature>
<dbReference type="SUPFAM" id="SSF54292">
    <property type="entry name" value="2Fe-2S ferredoxin-like"/>
    <property type="match status" value="1"/>
</dbReference>
<keyword evidence="11" id="KW-0408">Iron</keyword>
<dbReference type="GO" id="GO:0006099">
    <property type="term" value="P:tricarboxylic acid cycle"/>
    <property type="evidence" value="ECO:0007669"/>
    <property type="project" value="UniProtKB-KW"/>
</dbReference>
<evidence type="ECO:0000256" key="8">
    <source>
        <dbReference type="ARBA" id="ARBA00022714"/>
    </source>
</evidence>
<evidence type="ECO:0000256" key="6">
    <source>
        <dbReference type="ARBA" id="ARBA00022485"/>
    </source>
</evidence>
<evidence type="ECO:0000256" key="12">
    <source>
        <dbReference type="ARBA" id="ARBA00023014"/>
    </source>
</evidence>
<dbReference type="Pfam" id="PF13085">
    <property type="entry name" value="Fer2_3"/>
    <property type="match status" value="1"/>
</dbReference>
<dbReference type="PROSITE" id="PS51379">
    <property type="entry name" value="4FE4S_FER_2"/>
    <property type="match status" value="1"/>
</dbReference>
<dbReference type="EC" id="1.3.5.1" evidence="5"/>
<dbReference type="SUPFAM" id="SSF46548">
    <property type="entry name" value="alpha-helical ferredoxin"/>
    <property type="match status" value="1"/>
</dbReference>
<dbReference type="Gene3D" id="1.10.1060.10">
    <property type="entry name" value="Alpha-helical ferredoxin"/>
    <property type="match status" value="1"/>
</dbReference>
<dbReference type="InterPro" id="IPR001041">
    <property type="entry name" value="2Fe-2S_ferredoxin-type"/>
</dbReference>
<name>A0A0F8XKP5_9ZZZZ</name>
<dbReference type="NCBIfam" id="TIGR00384">
    <property type="entry name" value="dhsB"/>
    <property type="match status" value="1"/>
</dbReference>
<dbReference type="InterPro" id="IPR004489">
    <property type="entry name" value="Succ_DH/fum_Rdtase_Fe-S"/>
</dbReference>
<keyword evidence="10" id="KW-0560">Oxidoreductase</keyword>
<dbReference type="CDD" id="cd00207">
    <property type="entry name" value="fer2"/>
    <property type="match status" value="1"/>
</dbReference>
<evidence type="ECO:0000256" key="11">
    <source>
        <dbReference type="ARBA" id="ARBA00023004"/>
    </source>
</evidence>
<evidence type="ECO:0000256" key="4">
    <source>
        <dbReference type="ARBA" id="ARBA00009433"/>
    </source>
</evidence>
<comment type="similarity">
    <text evidence="4">Belongs to the succinate dehydrogenase/fumarate reductase iron-sulfur protein family.</text>
</comment>
<dbReference type="GO" id="GO:0008177">
    <property type="term" value="F:succinate dehydrogenase (quinone) activity"/>
    <property type="evidence" value="ECO:0007669"/>
    <property type="project" value="UniProtKB-EC"/>
</dbReference>
<evidence type="ECO:0000256" key="2">
    <source>
        <dbReference type="ARBA" id="ARBA00001966"/>
    </source>
</evidence>
<protein>
    <recommendedName>
        <fullName evidence="5">succinate dehydrogenase</fullName>
        <ecNumber evidence="5">1.3.5.1</ecNumber>
    </recommendedName>
</protein>
<dbReference type="Pfam" id="PF13183">
    <property type="entry name" value="Fer4_8"/>
    <property type="match status" value="1"/>
</dbReference>
<dbReference type="GO" id="GO:0046872">
    <property type="term" value="F:metal ion binding"/>
    <property type="evidence" value="ECO:0007669"/>
    <property type="project" value="UniProtKB-KW"/>
</dbReference>
<dbReference type="FunFam" id="1.10.1060.10:FF:000003">
    <property type="entry name" value="Succinate dehydrogenase iron-sulfur subunit"/>
    <property type="match status" value="1"/>
</dbReference>
<dbReference type="InterPro" id="IPR006058">
    <property type="entry name" value="2Fe2S_fd_BS"/>
</dbReference>
<dbReference type="GO" id="GO:0051538">
    <property type="term" value="F:3 iron, 4 sulfur cluster binding"/>
    <property type="evidence" value="ECO:0007669"/>
    <property type="project" value="UniProtKB-KW"/>
</dbReference>
<gene>
    <name evidence="17" type="ORF">LCGC14_3012010</name>
</gene>
<organism evidence="17">
    <name type="scientific">marine sediment metagenome</name>
    <dbReference type="NCBI Taxonomy" id="412755"/>
    <lineage>
        <taxon>unclassified sequences</taxon>
        <taxon>metagenomes</taxon>
        <taxon>ecological metagenomes</taxon>
    </lineage>
</organism>
<dbReference type="InterPro" id="IPR017896">
    <property type="entry name" value="4Fe4S_Fe-S-bd"/>
</dbReference>
<proteinExistence type="inferred from homology"/>
<keyword evidence="13" id="KW-0003">3Fe-4S</keyword>
<evidence type="ECO:0000259" key="15">
    <source>
        <dbReference type="PROSITE" id="PS51085"/>
    </source>
</evidence>
<reference evidence="17" key="1">
    <citation type="journal article" date="2015" name="Nature">
        <title>Complex archaea that bridge the gap between prokaryotes and eukaryotes.</title>
        <authorList>
            <person name="Spang A."/>
            <person name="Saw J.H."/>
            <person name="Jorgensen S.L."/>
            <person name="Zaremba-Niedzwiedzka K."/>
            <person name="Martijn J."/>
            <person name="Lind A.E."/>
            <person name="van Eijk R."/>
            <person name="Schleper C."/>
            <person name="Guy L."/>
            <person name="Ettema T.J."/>
        </authorList>
    </citation>
    <scope>NUCLEOTIDE SEQUENCE</scope>
</reference>
<dbReference type="InterPro" id="IPR012675">
    <property type="entry name" value="Beta-grasp_dom_sf"/>
</dbReference>
<evidence type="ECO:0000313" key="17">
    <source>
        <dbReference type="EMBL" id="KKK61670.1"/>
    </source>
</evidence>
<evidence type="ECO:0000256" key="14">
    <source>
        <dbReference type="ARBA" id="ARBA00034078"/>
    </source>
</evidence>
<dbReference type="InterPro" id="IPR036010">
    <property type="entry name" value="2Fe-2S_ferredoxin-like_sf"/>
</dbReference>
<keyword evidence="12" id="KW-0411">Iron-sulfur</keyword>
<dbReference type="AlphaFoldDB" id="A0A0F8XKP5"/>
<feature type="domain" description="2Fe-2S ferredoxin-type" evidence="15">
    <location>
        <begin position="4"/>
        <end position="92"/>
    </location>
</feature>
<accession>A0A0F8XKP5</accession>
<dbReference type="PANTHER" id="PTHR11921">
    <property type="entry name" value="SUCCINATE DEHYDROGENASE IRON-SULFUR PROTEIN"/>
    <property type="match status" value="1"/>
</dbReference>
<evidence type="ECO:0000256" key="9">
    <source>
        <dbReference type="ARBA" id="ARBA00022723"/>
    </source>
</evidence>
<keyword evidence="6" id="KW-0004">4Fe-4S</keyword>
<sequence>MAKFTISIRRHNRESQDPPHWQDFEVDLAPENCVLDAILEARDRHDGSIGISCSCQGAICGSCGMQINGETMLACNTLLRDAAASHKTRNGTITLEPMGNMPVIKDLIVDMEAVHWKKIQQVKPWLMPAGDPPEREYIVPPESMLDITQTMACIQCGLCVSECLSLEVDPLFIGPAALAKAYRFVGDPRDAHTEERLHDLSEDPHGIYDCTHCFACVEACPKDVAPMDQIMRLRRRAVRDHDITDPNNGRRHEEGFVNVVEKKGLLDERKLLVDSFGMFRLKGQLELLRSLPTGLRGFLRGKITLKKALAGEKLESESL</sequence>
<dbReference type="InterPro" id="IPR050573">
    <property type="entry name" value="SDH/FRD_Iron-Sulfur"/>
</dbReference>
<keyword evidence="9" id="KW-0479">Metal-binding</keyword>
<dbReference type="EMBL" id="LAZR01062366">
    <property type="protein sequence ID" value="KKK61670.1"/>
    <property type="molecule type" value="Genomic_DNA"/>
</dbReference>
<dbReference type="GO" id="GO:0009055">
    <property type="term" value="F:electron transfer activity"/>
    <property type="evidence" value="ECO:0007669"/>
    <property type="project" value="InterPro"/>
</dbReference>
<dbReference type="GO" id="GO:0051537">
    <property type="term" value="F:2 iron, 2 sulfur cluster binding"/>
    <property type="evidence" value="ECO:0007669"/>
    <property type="project" value="UniProtKB-KW"/>
</dbReference>